<evidence type="ECO:0000256" key="13">
    <source>
        <dbReference type="ARBA" id="ARBA00023136"/>
    </source>
</evidence>
<evidence type="ECO:0000256" key="12">
    <source>
        <dbReference type="ARBA" id="ARBA00023027"/>
    </source>
</evidence>
<evidence type="ECO:0000256" key="4">
    <source>
        <dbReference type="ARBA" id="ARBA00022485"/>
    </source>
</evidence>
<dbReference type="PROSITE" id="PS51085">
    <property type="entry name" value="2FE2S_FER_2"/>
    <property type="match status" value="1"/>
</dbReference>
<evidence type="ECO:0000256" key="6">
    <source>
        <dbReference type="ARBA" id="ARBA00022723"/>
    </source>
</evidence>
<keyword evidence="8" id="KW-1278">Translocase</keyword>
<dbReference type="PROSITE" id="PS51379">
    <property type="entry name" value="4FE4S_FER_2"/>
    <property type="match status" value="2"/>
</dbReference>
<dbReference type="InterPro" id="IPR036010">
    <property type="entry name" value="2Fe-2S_ferredoxin-like_sf"/>
</dbReference>
<evidence type="ECO:0000256" key="9">
    <source>
        <dbReference type="ARBA" id="ARBA00023002"/>
    </source>
</evidence>
<dbReference type="SUPFAM" id="SSF54292">
    <property type="entry name" value="2Fe-2S ferredoxin-like"/>
    <property type="match status" value="1"/>
</dbReference>
<keyword evidence="11" id="KW-0411">Iron-sulfur</keyword>
<dbReference type="InterPro" id="IPR050123">
    <property type="entry name" value="Prok_molybdopt-oxidoreductase"/>
</dbReference>
<dbReference type="AlphaFoldDB" id="A0A0E4C9M9"/>
<dbReference type="GO" id="GO:0051537">
    <property type="term" value="F:2 iron, 2 sulfur cluster binding"/>
    <property type="evidence" value="ECO:0007669"/>
    <property type="project" value="UniProtKB-KW"/>
</dbReference>
<protein>
    <submittedName>
        <fullName evidence="19">Molybdopterin oxidoreductase</fullName>
    </submittedName>
</protein>
<evidence type="ECO:0000259" key="18">
    <source>
        <dbReference type="PROSITE" id="PS51839"/>
    </source>
</evidence>
<dbReference type="Pfam" id="PF13510">
    <property type="entry name" value="Fer2_4"/>
    <property type="match status" value="1"/>
</dbReference>
<dbReference type="STRING" id="690567.2531"/>
<comment type="similarity">
    <text evidence="3">Belongs to the complex I 75 kDa subunit family.</text>
</comment>
<dbReference type="InterPro" id="IPR001041">
    <property type="entry name" value="2Fe-2S_ferredoxin-type"/>
</dbReference>
<dbReference type="GO" id="GO:0016020">
    <property type="term" value="C:membrane"/>
    <property type="evidence" value="ECO:0007669"/>
    <property type="project" value="UniProtKB-SubCell"/>
</dbReference>
<dbReference type="GO" id="GO:0046872">
    <property type="term" value="F:metal ion binding"/>
    <property type="evidence" value="ECO:0007669"/>
    <property type="project" value="UniProtKB-KW"/>
</dbReference>
<dbReference type="PANTHER" id="PTHR43105:SF14">
    <property type="entry name" value="FORMATE DEHYDROGENASE H"/>
    <property type="match status" value="1"/>
</dbReference>
<evidence type="ECO:0000259" key="15">
    <source>
        <dbReference type="PROSITE" id="PS51085"/>
    </source>
</evidence>
<dbReference type="Pfam" id="PF12838">
    <property type="entry name" value="Fer4_7"/>
    <property type="match status" value="1"/>
</dbReference>
<evidence type="ECO:0000256" key="10">
    <source>
        <dbReference type="ARBA" id="ARBA00023004"/>
    </source>
</evidence>
<sequence>MEVNLVKLNINGKEVEAPQGSTILQAAELAGIEIPRLCYDPELSKMGSCRLCVVEVKGNRLLPASCVTPISPGMEVQTESPAVVEARKTILELLIANHPLDCLTCDKLGDCKLADYCYEYGVKESPYVGEKHNYAIDNSNPFIIRDLNKCILCGACVRACEEMTGQDNLSYLHRGFHRKATTAADVPYIESDCVFCGQCVAVCPTGALTEKTMAGKARRFNIDRVQTTCPFCGTGCNFDLAVKDGKVIGVLSNPEAPVNGRSLCVKGRFGWDFIYNEKRLTQPLIKKNGQFVEASWDEAFDLIALRFNEIKEKYGPDSFAALSSARCTNEENYLVQKFTRAYMGTNNVDHCART</sequence>
<dbReference type="PROSITE" id="PS00551">
    <property type="entry name" value="MOLYBDOPTERIN_PROK_1"/>
    <property type="match status" value="1"/>
</dbReference>
<dbReference type="Gene3D" id="3.40.50.740">
    <property type="match status" value="1"/>
</dbReference>
<keyword evidence="4" id="KW-0004">4Fe-4S</keyword>
<dbReference type="InterPro" id="IPR027467">
    <property type="entry name" value="MopterinOxRdtase_cofactor_BS"/>
</dbReference>
<comment type="cofactor">
    <cofactor evidence="1">
        <name>[4Fe-4S] cluster</name>
        <dbReference type="ChEBI" id="CHEBI:49883"/>
    </cofactor>
</comment>
<dbReference type="CDD" id="cd00207">
    <property type="entry name" value="fer2"/>
    <property type="match status" value="1"/>
</dbReference>
<feature type="domain" description="2Fe-2S ferredoxin-type" evidence="15">
    <location>
        <begin position="1"/>
        <end position="82"/>
    </location>
</feature>
<dbReference type="PANTHER" id="PTHR43105">
    <property type="entry name" value="RESPIRATORY NITRATE REDUCTASE"/>
    <property type="match status" value="1"/>
</dbReference>
<dbReference type="GO" id="GO:0008137">
    <property type="term" value="F:NADH dehydrogenase (ubiquinone) activity"/>
    <property type="evidence" value="ECO:0007669"/>
    <property type="project" value="InterPro"/>
</dbReference>
<keyword evidence="13" id="KW-0472">Membrane</keyword>
<dbReference type="GO" id="GO:0003954">
    <property type="term" value="F:NADH dehydrogenase activity"/>
    <property type="evidence" value="ECO:0007669"/>
    <property type="project" value="TreeGrafter"/>
</dbReference>
<reference evidence="19 20" key="1">
    <citation type="submission" date="2015-03" db="EMBL/GenBank/DDBJ databases">
        <authorList>
            <person name="Murphy D."/>
        </authorList>
    </citation>
    <scope>NUCLEOTIDE SEQUENCE [LARGE SCALE GENOMIC DNA]</scope>
    <source>
        <strain evidence="19 20">OL-4</strain>
    </source>
</reference>
<dbReference type="SMART" id="SM00926">
    <property type="entry name" value="Molybdop_Fe4S4"/>
    <property type="match status" value="1"/>
</dbReference>
<keyword evidence="10" id="KW-0408">Iron</keyword>
<dbReference type="InterPro" id="IPR017900">
    <property type="entry name" value="4Fe4S_Fe_S_CS"/>
</dbReference>
<feature type="domain" description="4Fe-4S His(Cys)3-ligated-type" evidence="18">
    <location>
        <begin position="82"/>
        <end position="121"/>
    </location>
</feature>
<keyword evidence="5" id="KW-0001">2Fe-2S</keyword>
<dbReference type="PROSITE" id="PS51839">
    <property type="entry name" value="4FE4S_HC3"/>
    <property type="match status" value="1"/>
</dbReference>
<dbReference type="InterPro" id="IPR019574">
    <property type="entry name" value="NADH_UbQ_OxRdtase_Gsu_4Fe4S-bd"/>
</dbReference>
<dbReference type="PROSITE" id="PS51669">
    <property type="entry name" value="4FE4S_MOW_BIS_MGD"/>
    <property type="match status" value="1"/>
</dbReference>
<dbReference type="SUPFAM" id="SSF53706">
    <property type="entry name" value="Formate dehydrogenase/DMSO reductase, domains 1-3"/>
    <property type="match status" value="1"/>
</dbReference>
<dbReference type="SUPFAM" id="SSF54862">
    <property type="entry name" value="4Fe-4S ferredoxins"/>
    <property type="match status" value="1"/>
</dbReference>
<dbReference type="Pfam" id="PF10588">
    <property type="entry name" value="NADH-G_4Fe-4S_3"/>
    <property type="match status" value="1"/>
</dbReference>
<dbReference type="PROSITE" id="PS00198">
    <property type="entry name" value="4FE4S_FER_1"/>
    <property type="match status" value="1"/>
</dbReference>
<dbReference type="InterPro" id="IPR000283">
    <property type="entry name" value="NADH_UbQ_OxRdtase_75kDa_su_CS"/>
</dbReference>
<accession>A0A0E4C9M9</accession>
<comment type="cofactor">
    <cofactor evidence="14">
        <name>[2Fe-2S] cluster</name>
        <dbReference type="ChEBI" id="CHEBI:190135"/>
    </cofactor>
</comment>
<dbReference type="Proteomes" id="UP000045545">
    <property type="component" value="Unassembled WGS sequence"/>
</dbReference>
<dbReference type="FunFam" id="3.30.70.20:FF:000035">
    <property type="entry name" value="Iron hydrogenase 1"/>
    <property type="match status" value="1"/>
</dbReference>
<comment type="subcellular location">
    <subcellularLocation>
        <location evidence="2">Membrane</location>
    </subcellularLocation>
</comment>
<evidence type="ECO:0000256" key="14">
    <source>
        <dbReference type="ARBA" id="ARBA00034078"/>
    </source>
</evidence>
<evidence type="ECO:0000313" key="20">
    <source>
        <dbReference type="Proteomes" id="UP000045545"/>
    </source>
</evidence>
<organism evidence="19 20">
    <name type="scientific">Syntrophomonas zehnderi OL-4</name>
    <dbReference type="NCBI Taxonomy" id="690567"/>
    <lineage>
        <taxon>Bacteria</taxon>
        <taxon>Bacillati</taxon>
        <taxon>Bacillota</taxon>
        <taxon>Clostridia</taxon>
        <taxon>Eubacteriales</taxon>
        <taxon>Syntrophomonadaceae</taxon>
        <taxon>Syntrophomonas</taxon>
    </lineage>
</organism>
<evidence type="ECO:0000256" key="5">
    <source>
        <dbReference type="ARBA" id="ARBA00022714"/>
    </source>
</evidence>
<keyword evidence="12" id="KW-0520">NAD</keyword>
<evidence type="ECO:0000313" key="19">
    <source>
        <dbReference type="EMBL" id="CFY06235.1"/>
    </source>
</evidence>
<dbReference type="InterPro" id="IPR017896">
    <property type="entry name" value="4Fe4S_Fe-S-bd"/>
</dbReference>
<dbReference type="EMBL" id="CGIH01000049">
    <property type="protein sequence ID" value="CFY06235.1"/>
    <property type="molecule type" value="Genomic_DNA"/>
</dbReference>
<keyword evidence="6" id="KW-0479">Metal-binding</keyword>
<dbReference type="FunFam" id="2.20.25.90:FF:000001">
    <property type="entry name" value="Formate dehydrogenase subunit alpha"/>
    <property type="match status" value="1"/>
</dbReference>
<dbReference type="GO" id="GO:0042773">
    <property type="term" value="P:ATP synthesis coupled electron transport"/>
    <property type="evidence" value="ECO:0007669"/>
    <property type="project" value="InterPro"/>
</dbReference>
<dbReference type="Pfam" id="PF00384">
    <property type="entry name" value="Molybdopterin"/>
    <property type="match status" value="1"/>
</dbReference>
<name>A0A0E4C9M9_9FIRM</name>
<gene>
    <name evidence="19" type="ORF">2531</name>
</gene>
<dbReference type="PROSITE" id="PS00641">
    <property type="entry name" value="COMPLEX1_75K_1"/>
    <property type="match status" value="1"/>
</dbReference>
<keyword evidence="7" id="KW-0677">Repeat</keyword>
<dbReference type="InterPro" id="IPR006656">
    <property type="entry name" value="Mopterin_OxRdtase"/>
</dbReference>
<evidence type="ECO:0000256" key="3">
    <source>
        <dbReference type="ARBA" id="ARBA00005404"/>
    </source>
</evidence>
<feature type="domain" description="4Fe-4S ferredoxin-type" evidence="16">
    <location>
        <begin position="185"/>
        <end position="213"/>
    </location>
</feature>
<evidence type="ECO:0000256" key="8">
    <source>
        <dbReference type="ARBA" id="ARBA00022967"/>
    </source>
</evidence>
<dbReference type="InterPro" id="IPR006963">
    <property type="entry name" value="Mopterin_OxRdtase_4Fe-4S_dom"/>
</dbReference>
<dbReference type="Pfam" id="PF04879">
    <property type="entry name" value="Molybdop_Fe4S4"/>
    <property type="match status" value="1"/>
</dbReference>
<dbReference type="FunFam" id="3.10.20.740:FF:000004">
    <property type="entry name" value="NADH-quinone oxidoreductase"/>
    <property type="match status" value="1"/>
</dbReference>
<evidence type="ECO:0000259" key="17">
    <source>
        <dbReference type="PROSITE" id="PS51669"/>
    </source>
</evidence>
<evidence type="ECO:0000256" key="11">
    <source>
        <dbReference type="ARBA" id="ARBA00023014"/>
    </source>
</evidence>
<keyword evidence="9" id="KW-0560">Oxidoreductase</keyword>
<dbReference type="Gene3D" id="2.20.25.90">
    <property type="entry name" value="ADC-like domains"/>
    <property type="match status" value="1"/>
</dbReference>
<evidence type="ECO:0000256" key="1">
    <source>
        <dbReference type="ARBA" id="ARBA00001966"/>
    </source>
</evidence>
<dbReference type="GO" id="GO:0051539">
    <property type="term" value="F:4 iron, 4 sulfur cluster binding"/>
    <property type="evidence" value="ECO:0007669"/>
    <property type="project" value="UniProtKB-KW"/>
</dbReference>
<dbReference type="Gene3D" id="3.30.70.20">
    <property type="match status" value="1"/>
</dbReference>
<feature type="domain" description="4Fe-4S ferredoxin-type" evidence="16">
    <location>
        <begin position="141"/>
        <end position="160"/>
    </location>
</feature>
<feature type="domain" description="4Fe-4S Mo/W bis-MGD-type" evidence="17">
    <location>
        <begin position="222"/>
        <end position="278"/>
    </location>
</feature>
<proteinExistence type="inferred from homology"/>
<dbReference type="SMART" id="SM00929">
    <property type="entry name" value="NADH-G_4Fe-4S_3"/>
    <property type="match status" value="1"/>
</dbReference>
<evidence type="ECO:0000256" key="2">
    <source>
        <dbReference type="ARBA" id="ARBA00004370"/>
    </source>
</evidence>
<evidence type="ECO:0000256" key="7">
    <source>
        <dbReference type="ARBA" id="ARBA00022737"/>
    </source>
</evidence>
<evidence type="ECO:0000259" key="16">
    <source>
        <dbReference type="PROSITE" id="PS51379"/>
    </source>
</evidence>
<keyword evidence="20" id="KW-1185">Reference proteome</keyword>
<dbReference type="Gene3D" id="3.10.20.740">
    <property type="match status" value="1"/>
</dbReference>